<organism evidence="4 5">
    <name type="scientific">Hydrogenovibrio marinus</name>
    <dbReference type="NCBI Taxonomy" id="28885"/>
    <lineage>
        <taxon>Bacteria</taxon>
        <taxon>Pseudomonadati</taxon>
        <taxon>Pseudomonadota</taxon>
        <taxon>Gammaproteobacteria</taxon>
        <taxon>Thiotrichales</taxon>
        <taxon>Piscirickettsiaceae</taxon>
        <taxon>Hydrogenovibrio</taxon>
    </lineage>
</organism>
<sequence>MGILPHHLLYSDAHLWLFVDAEGYVTLGLTDYAQETLGDIVEVFLPQEGEELAEGSELMSLAGERNHFEIFAPISGEVIEVNEELNHNPTLINYEPYDSGWLVKIAPADSEELEVFLTDEEYEQLIGY</sequence>
<evidence type="ECO:0000256" key="1">
    <source>
        <dbReference type="ARBA" id="ARBA00009249"/>
    </source>
</evidence>
<dbReference type="InterPro" id="IPR000089">
    <property type="entry name" value="Biotin_lipoyl"/>
</dbReference>
<keyword evidence="2" id="KW-0450">Lipoyl</keyword>
<dbReference type="GO" id="GO:0005960">
    <property type="term" value="C:glycine cleavage complex"/>
    <property type="evidence" value="ECO:0007669"/>
    <property type="project" value="InterPro"/>
</dbReference>
<gene>
    <name evidence="4" type="ORF">EI16_05240</name>
</gene>
<dbReference type="NCBIfam" id="NF002270">
    <property type="entry name" value="PRK01202.1"/>
    <property type="match status" value="1"/>
</dbReference>
<dbReference type="GO" id="GO:0005829">
    <property type="term" value="C:cytosol"/>
    <property type="evidence" value="ECO:0007669"/>
    <property type="project" value="TreeGrafter"/>
</dbReference>
<dbReference type="AlphaFoldDB" id="A0A066ZPJ0"/>
<dbReference type="EMBL" id="JMIU01000001">
    <property type="protein sequence ID" value="KDN95703.1"/>
    <property type="molecule type" value="Genomic_DNA"/>
</dbReference>
<evidence type="ECO:0000313" key="4">
    <source>
        <dbReference type="EMBL" id="KDN95703.1"/>
    </source>
</evidence>
<dbReference type="SUPFAM" id="SSF51230">
    <property type="entry name" value="Single hybrid motif"/>
    <property type="match status" value="1"/>
</dbReference>
<dbReference type="Pfam" id="PF01597">
    <property type="entry name" value="GCV_H"/>
    <property type="match status" value="1"/>
</dbReference>
<dbReference type="RefSeq" id="WP_029910331.1">
    <property type="nucleotide sequence ID" value="NZ_AP020335.1"/>
</dbReference>
<evidence type="ECO:0000256" key="2">
    <source>
        <dbReference type="ARBA" id="ARBA00022823"/>
    </source>
</evidence>
<proteinExistence type="inferred from homology"/>
<dbReference type="InterPro" id="IPR017453">
    <property type="entry name" value="GCV_H_sub"/>
</dbReference>
<reference evidence="4 5" key="1">
    <citation type="submission" date="2014-04" db="EMBL/GenBank/DDBJ databases">
        <title>Draft genome sequence of Hydrogenovibrio marinus MH-110, a model organism for aerobic H2 metabolism.</title>
        <authorList>
            <person name="Cha H.J."/>
            <person name="Jo B.H."/>
            <person name="Hwang B.H."/>
        </authorList>
    </citation>
    <scope>NUCLEOTIDE SEQUENCE [LARGE SCALE GENOMIC DNA]</scope>
    <source>
        <strain evidence="4 5">MH-110</strain>
    </source>
</reference>
<dbReference type="PANTHER" id="PTHR11715:SF3">
    <property type="entry name" value="GLYCINE CLEAVAGE SYSTEM H PROTEIN-RELATED"/>
    <property type="match status" value="1"/>
</dbReference>
<dbReference type="PROSITE" id="PS50968">
    <property type="entry name" value="BIOTINYL_LIPOYL"/>
    <property type="match status" value="1"/>
</dbReference>
<protein>
    <submittedName>
        <fullName evidence="4">Glycine cleavage system protein H</fullName>
    </submittedName>
</protein>
<dbReference type="Gene3D" id="2.40.50.100">
    <property type="match status" value="1"/>
</dbReference>
<dbReference type="GO" id="GO:0009249">
    <property type="term" value="P:protein lipoylation"/>
    <property type="evidence" value="ECO:0007669"/>
    <property type="project" value="TreeGrafter"/>
</dbReference>
<evidence type="ECO:0000313" key="5">
    <source>
        <dbReference type="Proteomes" id="UP000027341"/>
    </source>
</evidence>
<dbReference type="NCBIfam" id="TIGR00527">
    <property type="entry name" value="gcvH"/>
    <property type="match status" value="1"/>
</dbReference>
<name>A0A066ZPJ0_HYDMR</name>
<dbReference type="InterPro" id="IPR002930">
    <property type="entry name" value="GCV_H"/>
</dbReference>
<dbReference type="PANTHER" id="PTHR11715">
    <property type="entry name" value="GLYCINE CLEAVAGE SYSTEM H PROTEIN"/>
    <property type="match status" value="1"/>
</dbReference>
<keyword evidence="5" id="KW-1185">Reference proteome</keyword>
<evidence type="ECO:0000259" key="3">
    <source>
        <dbReference type="PROSITE" id="PS50968"/>
    </source>
</evidence>
<dbReference type="CDD" id="cd06848">
    <property type="entry name" value="GCS_H"/>
    <property type="match status" value="1"/>
</dbReference>
<dbReference type="InterPro" id="IPR011053">
    <property type="entry name" value="Single_hybrid_motif"/>
</dbReference>
<dbReference type="Proteomes" id="UP000027341">
    <property type="component" value="Unassembled WGS sequence"/>
</dbReference>
<dbReference type="STRING" id="28885.EI16_05240"/>
<dbReference type="InterPro" id="IPR033753">
    <property type="entry name" value="GCV_H/Fam206"/>
</dbReference>
<comment type="caution">
    <text evidence="4">The sequence shown here is derived from an EMBL/GenBank/DDBJ whole genome shotgun (WGS) entry which is preliminary data.</text>
</comment>
<comment type="similarity">
    <text evidence="1">Belongs to the GcvH family.</text>
</comment>
<accession>A0A066ZPJ0</accession>
<feature type="domain" description="Lipoyl-binding" evidence="3">
    <location>
        <begin position="24"/>
        <end position="106"/>
    </location>
</feature>
<dbReference type="GO" id="GO:0019464">
    <property type="term" value="P:glycine decarboxylation via glycine cleavage system"/>
    <property type="evidence" value="ECO:0007669"/>
    <property type="project" value="InterPro"/>
</dbReference>